<dbReference type="InterPro" id="IPR019489">
    <property type="entry name" value="Clp_ATPase_C"/>
</dbReference>
<feature type="domain" description="AAA+ ATPase" evidence="6">
    <location>
        <begin position="190"/>
        <end position="335"/>
    </location>
</feature>
<dbReference type="CDD" id="cd00009">
    <property type="entry name" value="AAA"/>
    <property type="match status" value="1"/>
</dbReference>
<dbReference type="OrthoDB" id="9803641at2"/>
<dbReference type="InterPro" id="IPR004176">
    <property type="entry name" value="Clp_R_N"/>
</dbReference>
<sequence>MINPYFSYYLQKASDLALKNSHEYITTTHLLYTIISKDEAIKTIIKETTSPENLENLTNNLRFLVSKNPKGDDEPVFSHALEIMLKQAQSKSTDYGVTDFIKEILDDKESDSAKILNHYGIKEFNVKTVVIENPFKKFSEDKRKDEKKKDSFLEKYTINLNQKAKDGKIDPLIGRTQEIAKTMQTLCRRKKNNPLLVGEAGVGKTAVVEGIALKLESDEVPQKLKNRVIYALDNAALLAGTKYRGDFEERLKGVIDELIKDKNAILFIDEIHTIIGAGETSGGSLDMANILKPALSSGEISCIGATTYSEYRKFESDKALSRRFAKVDIPEPSIEDSVEILKGLQERYENHHGVKFSPEAINSSVELAKRYLSSKFLPDSAIDLIDEAGAYFSLRGEEKEITKDDIVMILSHWANIKNIVKNSDNSEILKTLDKRLKSVIFGQDEAISTLSNALIRSYAGLKNPTSPIGVFLFTGSSGVGKSELAKSLAEILGVNFERFDMSEFMEAHSVSKLIGSPPGYVGFESGGKLTNNIKKHPYSVILLDEIEKAHPNLINIFLQIFDHAKLTDASGESSDFKSTIIILTSNLGTKEAPKMGFTKDESAKFEAAVKEFFSPEFRNRLDAVINFNLLSDEILLKIVDKSIAEIESRLSGVKIKVSKKVKELFIQKGYSAEFGARNLKRTVNSMISDEIGKEILFGRLNDDGVVKIDLKDGKLSFKFE</sequence>
<dbReference type="GO" id="GO:0005737">
    <property type="term" value="C:cytoplasm"/>
    <property type="evidence" value="ECO:0007669"/>
    <property type="project" value="TreeGrafter"/>
</dbReference>
<reference evidence="8 9" key="1">
    <citation type="submission" date="2020-10" db="EMBL/GenBank/DDBJ databases">
        <title>Campylobacter and Helicobacter PacBio genomes.</title>
        <authorList>
            <person name="Lane C."/>
        </authorList>
    </citation>
    <scope>NUCLEOTIDE SEQUENCE [LARGE SCALE GENOMIC DNA]</scope>
    <source>
        <strain evidence="8 9">2016D-0077</strain>
    </source>
</reference>
<dbReference type="SMART" id="SM01086">
    <property type="entry name" value="ClpB_D2-small"/>
    <property type="match status" value="1"/>
</dbReference>
<evidence type="ECO:0000313" key="9">
    <source>
        <dbReference type="Proteomes" id="UP000594749"/>
    </source>
</evidence>
<feature type="domain" description="AAA+ ATPase" evidence="6">
    <location>
        <begin position="467"/>
        <end position="631"/>
    </location>
</feature>
<dbReference type="Proteomes" id="UP000594749">
    <property type="component" value="Chromosome"/>
</dbReference>
<evidence type="ECO:0000259" key="6">
    <source>
        <dbReference type="SMART" id="SM00382"/>
    </source>
</evidence>
<dbReference type="InterPro" id="IPR028299">
    <property type="entry name" value="ClpA/B_CS2"/>
</dbReference>
<accession>A0A7M1LES8</accession>
<dbReference type="InterPro" id="IPR003593">
    <property type="entry name" value="AAA+_ATPase"/>
</dbReference>
<evidence type="ECO:0000259" key="7">
    <source>
        <dbReference type="SMART" id="SM01086"/>
    </source>
</evidence>
<dbReference type="InterPro" id="IPR041546">
    <property type="entry name" value="ClpA/ClpB_AAA_lid"/>
</dbReference>
<dbReference type="Gene3D" id="1.10.1780.10">
    <property type="entry name" value="Clp, N-terminal domain"/>
    <property type="match status" value="1"/>
</dbReference>
<dbReference type="Pfam" id="PF17871">
    <property type="entry name" value="AAA_lid_9"/>
    <property type="match status" value="1"/>
</dbReference>
<dbReference type="SMART" id="SM00382">
    <property type="entry name" value="AAA"/>
    <property type="match status" value="2"/>
</dbReference>
<dbReference type="InterPro" id="IPR003959">
    <property type="entry name" value="ATPase_AAA_core"/>
</dbReference>
<dbReference type="SUPFAM" id="SSF52540">
    <property type="entry name" value="P-loop containing nucleoside triphosphate hydrolases"/>
    <property type="match status" value="2"/>
</dbReference>
<protein>
    <recommendedName>
        <fullName evidence="1">Chaperone protein ClpB</fullName>
    </recommendedName>
</protein>
<dbReference type="RefSeq" id="WP_034971812.1">
    <property type="nucleotide sequence ID" value="NZ_CP053842.1"/>
</dbReference>
<dbReference type="InterPro" id="IPR036628">
    <property type="entry name" value="Clp_N_dom_sf"/>
</dbReference>
<dbReference type="PANTHER" id="PTHR11638:SF111">
    <property type="entry name" value="ATP-DEPENDENT CLP PROTEASE ATP-BINDING SUBUNIT CLPA"/>
    <property type="match status" value="1"/>
</dbReference>
<evidence type="ECO:0000256" key="4">
    <source>
        <dbReference type="ARBA" id="ARBA00022840"/>
    </source>
</evidence>
<dbReference type="InterPro" id="IPR027417">
    <property type="entry name" value="P-loop_NTPase"/>
</dbReference>
<dbReference type="Pfam" id="PF10431">
    <property type="entry name" value="ClpB_D2-small"/>
    <property type="match status" value="1"/>
</dbReference>
<dbReference type="Gene3D" id="3.40.50.300">
    <property type="entry name" value="P-loop containing nucleotide triphosphate hydrolases"/>
    <property type="match status" value="2"/>
</dbReference>
<dbReference type="Pfam" id="PF02861">
    <property type="entry name" value="Clp_N"/>
    <property type="match status" value="1"/>
</dbReference>
<dbReference type="AlphaFoldDB" id="A0A7M1LES8"/>
<proteinExistence type="predicted"/>
<evidence type="ECO:0000256" key="2">
    <source>
        <dbReference type="ARBA" id="ARBA00022737"/>
    </source>
</evidence>
<dbReference type="GO" id="GO:0016887">
    <property type="term" value="F:ATP hydrolysis activity"/>
    <property type="evidence" value="ECO:0007669"/>
    <property type="project" value="InterPro"/>
</dbReference>
<evidence type="ECO:0000256" key="1">
    <source>
        <dbReference type="ARBA" id="ARBA00017574"/>
    </source>
</evidence>
<keyword evidence="3" id="KW-0547">Nucleotide-binding</keyword>
<keyword evidence="9" id="KW-1185">Reference proteome</keyword>
<organism evidence="8 9">
    <name type="scientific">Campylobacter corcagiensis</name>
    <dbReference type="NCBI Taxonomy" id="1448857"/>
    <lineage>
        <taxon>Bacteria</taxon>
        <taxon>Pseudomonadati</taxon>
        <taxon>Campylobacterota</taxon>
        <taxon>Epsilonproteobacteria</taxon>
        <taxon>Campylobacterales</taxon>
        <taxon>Campylobacteraceae</taxon>
        <taxon>Campylobacter</taxon>
    </lineage>
</organism>
<dbReference type="PROSITE" id="PS00871">
    <property type="entry name" value="CLPAB_2"/>
    <property type="match status" value="1"/>
</dbReference>
<dbReference type="InterPro" id="IPR001270">
    <property type="entry name" value="ClpA/B"/>
</dbReference>
<dbReference type="GO" id="GO:0005524">
    <property type="term" value="F:ATP binding"/>
    <property type="evidence" value="ECO:0007669"/>
    <property type="project" value="UniProtKB-KW"/>
</dbReference>
<keyword evidence="4" id="KW-0067">ATP-binding</keyword>
<keyword evidence="2" id="KW-0677">Repeat</keyword>
<dbReference type="GO" id="GO:0034605">
    <property type="term" value="P:cellular response to heat"/>
    <property type="evidence" value="ECO:0007669"/>
    <property type="project" value="TreeGrafter"/>
</dbReference>
<keyword evidence="5" id="KW-0143">Chaperone</keyword>
<evidence type="ECO:0000256" key="5">
    <source>
        <dbReference type="ARBA" id="ARBA00023186"/>
    </source>
</evidence>
<gene>
    <name evidence="8" type="ORF">IMC76_06345</name>
</gene>
<dbReference type="SUPFAM" id="SSF81923">
    <property type="entry name" value="Double Clp-N motif"/>
    <property type="match status" value="1"/>
</dbReference>
<dbReference type="EMBL" id="CP063078">
    <property type="protein sequence ID" value="QOQ86833.1"/>
    <property type="molecule type" value="Genomic_DNA"/>
</dbReference>
<feature type="domain" description="Clp ATPase C-terminal" evidence="7">
    <location>
        <begin position="630"/>
        <end position="717"/>
    </location>
</feature>
<dbReference type="Pfam" id="PF00004">
    <property type="entry name" value="AAA"/>
    <property type="match status" value="1"/>
</dbReference>
<evidence type="ECO:0000313" key="8">
    <source>
        <dbReference type="EMBL" id="QOQ86833.1"/>
    </source>
</evidence>
<dbReference type="Gene3D" id="1.10.8.60">
    <property type="match status" value="2"/>
</dbReference>
<name>A0A7M1LES8_9BACT</name>
<dbReference type="PRINTS" id="PR00300">
    <property type="entry name" value="CLPPROTEASEA"/>
</dbReference>
<dbReference type="CDD" id="cd19499">
    <property type="entry name" value="RecA-like_ClpB_Hsp104-like"/>
    <property type="match status" value="1"/>
</dbReference>
<evidence type="ECO:0000256" key="3">
    <source>
        <dbReference type="ARBA" id="ARBA00022741"/>
    </source>
</evidence>
<dbReference type="InterPro" id="IPR050130">
    <property type="entry name" value="ClpA_ClpB"/>
</dbReference>
<dbReference type="Pfam" id="PF07724">
    <property type="entry name" value="AAA_2"/>
    <property type="match status" value="1"/>
</dbReference>
<dbReference type="PANTHER" id="PTHR11638">
    <property type="entry name" value="ATP-DEPENDENT CLP PROTEASE"/>
    <property type="match status" value="1"/>
</dbReference>